<dbReference type="Proteomes" id="UP000295499">
    <property type="component" value="Unassembled WGS sequence"/>
</dbReference>
<proteinExistence type="predicted"/>
<dbReference type="OrthoDB" id="5377797at2"/>
<dbReference type="EMBL" id="SNWM01000005">
    <property type="protein sequence ID" value="TDO20278.1"/>
    <property type="molecule type" value="Genomic_DNA"/>
</dbReference>
<keyword evidence="1" id="KW-0472">Membrane</keyword>
<name>A0A4R6IF27_9SPHI</name>
<keyword evidence="1" id="KW-1133">Transmembrane helix</keyword>
<organism evidence="2 3">
    <name type="scientific">Pedobacter duraquae</name>
    <dbReference type="NCBI Taxonomy" id="425511"/>
    <lineage>
        <taxon>Bacteria</taxon>
        <taxon>Pseudomonadati</taxon>
        <taxon>Bacteroidota</taxon>
        <taxon>Sphingobacteriia</taxon>
        <taxon>Sphingobacteriales</taxon>
        <taxon>Sphingobacteriaceae</taxon>
        <taxon>Pedobacter</taxon>
    </lineage>
</organism>
<keyword evidence="1" id="KW-0812">Transmembrane</keyword>
<reference evidence="2 3" key="1">
    <citation type="submission" date="2019-03" db="EMBL/GenBank/DDBJ databases">
        <title>Genomic Encyclopedia of Archaeal and Bacterial Type Strains, Phase II (KMG-II): from individual species to whole genera.</title>
        <authorList>
            <person name="Goeker M."/>
        </authorList>
    </citation>
    <scope>NUCLEOTIDE SEQUENCE [LARGE SCALE GENOMIC DNA]</scope>
    <source>
        <strain evidence="2 3">DSM 19034</strain>
    </source>
</reference>
<dbReference type="RefSeq" id="WP_133558647.1">
    <property type="nucleotide sequence ID" value="NZ_SNWM01000005.1"/>
</dbReference>
<gene>
    <name evidence="2" type="ORF">CLV32_4038</name>
</gene>
<protein>
    <submittedName>
        <fullName evidence="2">Uncharacterized protein</fullName>
    </submittedName>
</protein>
<sequence length="413" mass="47310">MATLKDNALRISQMGIFSLIPTVIFLAALDVNPINQYRLLKYGRSTTATVTEMELQKLNTNDSSIPTTYYYTFHTPDHTKYSDDKVVWGTVPDVSENAEAPFKAKLIYLPSNPHISSFSYRVPKSLLDLISPPAAFFMIPFISLCFFWPKKGDEQDVVALSFPVNKELALLISLITYGNEFFRSGKLPKRYFPDNLVFRGLKNLRFIGLGVGEIDFAPKWVIAKDPQSWFELLKKDGCERLSLSFDTDDPQDYNVWFIEAIYPFFTDIYEMKYGKQPEMQRIHSRVVKPRINYNLNEAHEDFKSAIVENAFYTSNVPVLQKYGETFNIAYNFLIGNLDTPDNPSIIPSTQEYSKIALQIIHSALIINIYSDENIYEMGIFTEFSEANEFYQVNNLLLESTEKALAAAVNSIYI</sequence>
<accession>A0A4R6IF27</accession>
<evidence type="ECO:0000313" key="3">
    <source>
        <dbReference type="Proteomes" id="UP000295499"/>
    </source>
</evidence>
<feature type="transmembrane region" description="Helical" evidence="1">
    <location>
        <begin position="12"/>
        <end position="31"/>
    </location>
</feature>
<evidence type="ECO:0000256" key="1">
    <source>
        <dbReference type="SAM" id="Phobius"/>
    </source>
</evidence>
<dbReference type="AlphaFoldDB" id="A0A4R6IF27"/>
<evidence type="ECO:0000313" key="2">
    <source>
        <dbReference type="EMBL" id="TDO20278.1"/>
    </source>
</evidence>
<comment type="caution">
    <text evidence="2">The sequence shown here is derived from an EMBL/GenBank/DDBJ whole genome shotgun (WGS) entry which is preliminary data.</text>
</comment>
<keyword evidence="3" id="KW-1185">Reference proteome</keyword>